<evidence type="ECO:0000313" key="2">
    <source>
        <dbReference type="Proteomes" id="UP000549616"/>
    </source>
</evidence>
<keyword evidence="2" id="KW-1185">Reference proteome</keyword>
<dbReference type="Proteomes" id="UP000549616">
    <property type="component" value="Unassembled WGS sequence"/>
</dbReference>
<dbReference type="SUPFAM" id="SSF160113">
    <property type="entry name" value="YegP-like"/>
    <property type="match status" value="1"/>
</dbReference>
<comment type="caution">
    <text evidence="1">The sequence shown here is derived from an EMBL/GenBank/DDBJ whole genome shotgun (WGS) entry which is preliminary data.</text>
</comment>
<evidence type="ECO:0000313" key="1">
    <source>
        <dbReference type="EMBL" id="NYI90122.1"/>
    </source>
</evidence>
<dbReference type="AlphaFoldDB" id="A0A853B5P1"/>
<dbReference type="EMBL" id="JACCFK010000001">
    <property type="protein sequence ID" value="NYI90122.1"/>
    <property type="molecule type" value="Genomic_DNA"/>
</dbReference>
<dbReference type="InterPro" id="IPR036913">
    <property type="entry name" value="YegP-like_sf"/>
</dbReference>
<gene>
    <name evidence="1" type="ORF">HNR02_003445</name>
</gene>
<reference evidence="1 2" key="1">
    <citation type="submission" date="2020-07" db="EMBL/GenBank/DDBJ databases">
        <title>Sequencing the genomes of 1000 actinobacteria strains.</title>
        <authorList>
            <person name="Klenk H.-P."/>
        </authorList>
    </citation>
    <scope>NUCLEOTIDE SEQUENCE [LARGE SCALE GENOMIC DNA]</scope>
    <source>
        <strain evidence="1 2">DSM 104006</strain>
    </source>
</reference>
<name>A0A853B5P1_9PSEU</name>
<accession>A0A853B5P1</accession>
<organism evidence="1 2">
    <name type="scientific">Amycolatopsis endophytica</name>
    <dbReference type="NCBI Taxonomy" id="860233"/>
    <lineage>
        <taxon>Bacteria</taxon>
        <taxon>Bacillati</taxon>
        <taxon>Actinomycetota</taxon>
        <taxon>Actinomycetes</taxon>
        <taxon>Pseudonocardiales</taxon>
        <taxon>Pseudonocardiaceae</taxon>
        <taxon>Amycolatopsis</taxon>
    </lineage>
</organism>
<dbReference type="Gene3D" id="2.30.29.80">
    <property type="match status" value="1"/>
</dbReference>
<dbReference type="RefSeq" id="WP_179774174.1">
    <property type="nucleotide sequence ID" value="NZ_JACCFK010000001.1"/>
</dbReference>
<protein>
    <recommendedName>
        <fullName evidence="3">DUF1508 domain-containing protein</fullName>
    </recommendedName>
</protein>
<evidence type="ECO:0008006" key="3">
    <source>
        <dbReference type="Google" id="ProtNLM"/>
    </source>
</evidence>
<proteinExistence type="predicted"/>
<sequence length="138" mass="15465">MKNADDRRPGNVRTPRFQLIGGHDGSTRWRLLGSNNVSLGLGVVDYRDSTECATAIQWLCRNLSRTRMDLTHLNGIQWRWVLHSGSGPIATATRPYGRKIEAKRGYERFVAAVGIAAESGSDGRILDWRAKYRLDSPP</sequence>